<proteinExistence type="predicted"/>
<reference evidence="4 5" key="1">
    <citation type="submission" date="2024-01" db="EMBL/GenBank/DDBJ databases">
        <authorList>
            <person name="Alioto T."/>
            <person name="Alioto T."/>
            <person name="Gomez Garrido J."/>
        </authorList>
    </citation>
    <scope>NUCLEOTIDE SEQUENCE [LARGE SCALE GENOMIC DNA]</scope>
</reference>
<gene>
    <name evidence="4" type="ORF">FSCOSCO3_A012570</name>
</gene>
<keyword evidence="2" id="KW-0963">Cytoplasm</keyword>
<dbReference type="Pfam" id="PF23679">
    <property type="entry name" value="UPA-FIIND"/>
    <property type="match status" value="1"/>
</dbReference>
<dbReference type="GO" id="GO:0005829">
    <property type="term" value="C:cytosol"/>
    <property type="evidence" value="ECO:0007669"/>
    <property type="project" value="UniProtKB-SubCell"/>
</dbReference>
<evidence type="ECO:0000313" key="5">
    <source>
        <dbReference type="Proteomes" id="UP001314229"/>
    </source>
</evidence>
<evidence type="ECO:0000259" key="3">
    <source>
        <dbReference type="PROSITE" id="PS51830"/>
    </source>
</evidence>
<comment type="subcellular location">
    <subcellularLocation>
        <location evidence="1">Cytoplasm</location>
        <location evidence="1">Cytosol</location>
    </subcellularLocation>
</comment>
<dbReference type="Proteomes" id="UP001314229">
    <property type="component" value="Unassembled WGS sequence"/>
</dbReference>
<dbReference type="PROSITE" id="PS51830">
    <property type="entry name" value="FIIND"/>
    <property type="match status" value="1"/>
</dbReference>
<sequence length="142" mass="16355">MEAPVTAEHYSVTKTLPTHSHLQTSSLKPEFSGFGIVKDEDSPPDPVRALVLLFYRPLTDADPESVLNVLLLPKNIVMRHVWRTRNERDRDERFIEISPHCKLIPKQEYTLSSSPEDDSVLVQPKEAEFDEESYDNYFPSLE</sequence>
<name>A0AAV1QKN8_SCOSC</name>
<dbReference type="EMBL" id="CAWUFR010001371">
    <property type="protein sequence ID" value="CAK6983567.1"/>
    <property type="molecule type" value="Genomic_DNA"/>
</dbReference>
<comment type="caution">
    <text evidence="4">The sequence shown here is derived from an EMBL/GenBank/DDBJ whole genome shotgun (WGS) entry which is preliminary data.</text>
</comment>
<keyword evidence="5" id="KW-1185">Reference proteome</keyword>
<dbReference type="InterPro" id="IPR025307">
    <property type="entry name" value="FIIND_dom"/>
</dbReference>
<protein>
    <submittedName>
        <fullName evidence="4">NACHT, LRR and PYD domains-containing protein 1b allele 3-like</fullName>
    </submittedName>
</protein>
<accession>A0AAV1QKN8</accession>
<organism evidence="4 5">
    <name type="scientific">Scomber scombrus</name>
    <name type="common">Atlantic mackerel</name>
    <name type="synonym">Scomber vernalis</name>
    <dbReference type="NCBI Taxonomy" id="13677"/>
    <lineage>
        <taxon>Eukaryota</taxon>
        <taxon>Metazoa</taxon>
        <taxon>Chordata</taxon>
        <taxon>Craniata</taxon>
        <taxon>Vertebrata</taxon>
        <taxon>Euteleostomi</taxon>
        <taxon>Actinopterygii</taxon>
        <taxon>Neopterygii</taxon>
        <taxon>Teleostei</taxon>
        <taxon>Neoteleostei</taxon>
        <taxon>Acanthomorphata</taxon>
        <taxon>Pelagiaria</taxon>
        <taxon>Scombriformes</taxon>
        <taxon>Scombridae</taxon>
        <taxon>Scomber</taxon>
    </lineage>
</organism>
<feature type="domain" description="FIIND" evidence="3">
    <location>
        <begin position="1"/>
        <end position="142"/>
    </location>
</feature>
<evidence type="ECO:0000256" key="2">
    <source>
        <dbReference type="ARBA" id="ARBA00022490"/>
    </source>
</evidence>
<evidence type="ECO:0000313" key="4">
    <source>
        <dbReference type="EMBL" id="CAK6983567.1"/>
    </source>
</evidence>
<evidence type="ECO:0000256" key="1">
    <source>
        <dbReference type="ARBA" id="ARBA00004514"/>
    </source>
</evidence>
<dbReference type="AlphaFoldDB" id="A0AAV1QKN8"/>
<feature type="non-terminal residue" evidence="4">
    <location>
        <position position="142"/>
    </location>
</feature>